<dbReference type="EMBL" id="CAJVQB010021118">
    <property type="protein sequence ID" value="CAG8796224.1"/>
    <property type="molecule type" value="Genomic_DNA"/>
</dbReference>
<comment type="caution">
    <text evidence="2">The sequence shown here is derived from an EMBL/GenBank/DDBJ whole genome shotgun (WGS) entry which is preliminary data.</text>
</comment>
<dbReference type="InterPro" id="IPR011333">
    <property type="entry name" value="SKP1/BTB/POZ_sf"/>
</dbReference>
<evidence type="ECO:0000313" key="2">
    <source>
        <dbReference type="EMBL" id="CAG8796224.1"/>
    </source>
</evidence>
<organism evidence="2 3">
    <name type="scientific">Gigaspora margarita</name>
    <dbReference type="NCBI Taxonomy" id="4874"/>
    <lineage>
        <taxon>Eukaryota</taxon>
        <taxon>Fungi</taxon>
        <taxon>Fungi incertae sedis</taxon>
        <taxon>Mucoromycota</taxon>
        <taxon>Glomeromycotina</taxon>
        <taxon>Glomeromycetes</taxon>
        <taxon>Diversisporales</taxon>
        <taxon>Gigasporaceae</taxon>
        <taxon>Gigaspora</taxon>
    </lineage>
</organism>
<dbReference type="PROSITE" id="PS50097">
    <property type="entry name" value="BTB"/>
    <property type="match status" value="1"/>
</dbReference>
<feature type="non-terminal residue" evidence="2">
    <location>
        <position position="156"/>
    </location>
</feature>
<dbReference type="Pfam" id="PF00651">
    <property type="entry name" value="BTB"/>
    <property type="match status" value="1"/>
</dbReference>
<proteinExistence type="predicted"/>
<gene>
    <name evidence="2" type="ORF">GMARGA_LOCUS22161</name>
</gene>
<keyword evidence="3" id="KW-1185">Reference proteome</keyword>
<dbReference type="InterPro" id="IPR000210">
    <property type="entry name" value="BTB/POZ_dom"/>
</dbReference>
<feature type="domain" description="BTB" evidence="1">
    <location>
        <begin position="31"/>
        <end position="104"/>
    </location>
</feature>
<evidence type="ECO:0000259" key="1">
    <source>
        <dbReference type="PROSITE" id="PS50097"/>
    </source>
</evidence>
<sequence length="156" mass="18156">MACLQFLQLQQTNVEKLLNYLNSSYKNEKFSDTKIVVGKEGKIETIYANSFILKIRSKYFQSAFSKGWSRKVDEYFVIKKPNATPNSMIIIIGFLYGVDFNTSYDMRALLDTFSLVDEMGTMVLRDGLKSYFIENIKTIISLEFIKIFILYDDLKE</sequence>
<dbReference type="SUPFAM" id="SSF54695">
    <property type="entry name" value="POZ domain"/>
    <property type="match status" value="1"/>
</dbReference>
<dbReference type="Gene3D" id="3.30.710.10">
    <property type="entry name" value="Potassium Channel Kv1.1, Chain A"/>
    <property type="match status" value="1"/>
</dbReference>
<reference evidence="2 3" key="1">
    <citation type="submission" date="2021-06" db="EMBL/GenBank/DDBJ databases">
        <authorList>
            <person name="Kallberg Y."/>
            <person name="Tangrot J."/>
            <person name="Rosling A."/>
        </authorList>
    </citation>
    <scope>NUCLEOTIDE SEQUENCE [LARGE SCALE GENOMIC DNA]</scope>
    <source>
        <strain evidence="2 3">120-4 pot B 10/14</strain>
    </source>
</reference>
<name>A0ABN7VSF8_GIGMA</name>
<accession>A0ABN7VSF8</accession>
<protein>
    <submittedName>
        <fullName evidence="2">40177_t:CDS:1</fullName>
    </submittedName>
</protein>
<dbReference type="Proteomes" id="UP000789901">
    <property type="component" value="Unassembled WGS sequence"/>
</dbReference>
<evidence type="ECO:0000313" key="3">
    <source>
        <dbReference type="Proteomes" id="UP000789901"/>
    </source>
</evidence>